<proteinExistence type="predicted"/>
<gene>
    <name evidence="1" type="ORF">Psal009_00757</name>
</gene>
<protein>
    <submittedName>
        <fullName evidence="1">Uncharacterized protein</fullName>
    </submittedName>
</protein>
<dbReference type="Proteomes" id="UP000422232">
    <property type="component" value="Chromosome"/>
</dbReference>
<dbReference type="EMBL" id="CP038908">
    <property type="protein sequence ID" value="QGO04878.1"/>
    <property type="molecule type" value="Genomic_DNA"/>
</dbReference>
<evidence type="ECO:0000313" key="1">
    <source>
        <dbReference type="EMBL" id="QGO04878.1"/>
    </source>
</evidence>
<reference evidence="1 2" key="1">
    <citation type="submission" date="2019-04" db="EMBL/GenBank/DDBJ databases">
        <title>Complete genome sequencing of Piscirickettsia salmonis strain Psal-009.</title>
        <authorList>
            <person name="Schober I."/>
            <person name="Bunk B."/>
            <person name="Sproer C."/>
            <person name="Carril G.P."/>
            <person name="Riedel T."/>
            <person name="Flores-Herrera P.A."/>
            <person name="Nourdin-Galindo G."/>
            <person name="Marshall S.H."/>
            <person name="Overmann J."/>
        </authorList>
    </citation>
    <scope>NUCLEOTIDE SEQUENCE [LARGE SCALE GENOMIC DNA]</scope>
    <source>
        <strain evidence="1 2">Psal-009</strain>
    </source>
</reference>
<dbReference type="RefSeq" id="WP_016210487.1">
    <property type="nucleotide sequence ID" value="NZ_CP012413.1"/>
</dbReference>
<keyword evidence="2" id="KW-1185">Reference proteome</keyword>
<name>A0A9Q5VJL5_PISSA</name>
<sequence length="81" mass="9419">MSQKENKLRKLLDSPPQKNYKLNKHYYTELNNSFTENSKSSPTDLKTSSYDDFDLFHSYMAKQASTDLEKEDEPSSCCTIL</sequence>
<organism evidence="1 2">
    <name type="scientific">Piscirickettsia salmonis</name>
    <dbReference type="NCBI Taxonomy" id="1238"/>
    <lineage>
        <taxon>Bacteria</taxon>
        <taxon>Pseudomonadati</taxon>
        <taxon>Pseudomonadota</taxon>
        <taxon>Gammaproteobacteria</taxon>
        <taxon>Thiotrichales</taxon>
        <taxon>Piscirickettsiaceae</taxon>
        <taxon>Piscirickettsia</taxon>
    </lineage>
</organism>
<accession>A0A9Q5VJL5</accession>
<evidence type="ECO:0000313" key="2">
    <source>
        <dbReference type="Proteomes" id="UP000422232"/>
    </source>
</evidence>
<dbReference type="AlphaFoldDB" id="A0A9Q5VJL5"/>
<dbReference type="GeneID" id="66739699"/>